<dbReference type="PROSITE" id="PS50263">
    <property type="entry name" value="CN_HYDROLASE"/>
    <property type="match status" value="1"/>
</dbReference>
<dbReference type="STRING" id="693661.Arcve_1434"/>
<dbReference type="InterPro" id="IPR003010">
    <property type="entry name" value="C-N_Hydrolase"/>
</dbReference>
<sequence length="249" mass="27765">MKVCVVQFETKRSRERNVKKAVGMVKETLQHEPALVVLPEAFNTGLLEENYATAGSLDEELREILEISGECDTVIAAGVIAREKGGLYNFTAIVHRGNIAAVYAKVLPFPLTSERKYFIPGRELVVCDTPAGRLGLLMCYEIRFPEIARKLTFAGAEILVVPSQFPKKRLDHWECLVRARAIENQIFVVGANSYGRSIVADPWGRAIVAEEGDTVLVTEIELEEMQRIRAEYPFLGDAKKLGSLDVRTL</sequence>
<gene>
    <name evidence="2" type="ordered locus">Arcve_1434</name>
</gene>
<dbReference type="RefSeq" id="WP_013684098.1">
    <property type="nucleotide sequence ID" value="NC_015320.1"/>
</dbReference>
<dbReference type="GO" id="GO:0016746">
    <property type="term" value="F:acyltransferase activity"/>
    <property type="evidence" value="ECO:0007669"/>
    <property type="project" value="UniProtKB-KW"/>
</dbReference>
<dbReference type="eggNOG" id="arCOG00062">
    <property type="taxonomic scope" value="Archaea"/>
</dbReference>
<dbReference type="Gene3D" id="3.60.110.10">
    <property type="entry name" value="Carbon-nitrogen hydrolase"/>
    <property type="match status" value="1"/>
</dbReference>
<name>F2KNW0_ARCVS</name>
<protein>
    <submittedName>
        <fullName evidence="2">Nitrilase/cyanide hydratase and apolipoprotein N-acyltransferase</fullName>
    </submittedName>
</protein>
<dbReference type="PANTHER" id="PTHR23088">
    <property type="entry name" value="NITRILASE-RELATED"/>
    <property type="match status" value="1"/>
</dbReference>
<feature type="domain" description="CN hydrolase" evidence="1">
    <location>
        <begin position="1"/>
        <end position="234"/>
    </location>
</feature>
<dbReference type="AlphaFoldDB" id="F2KNW0"/>
<reference evidence="2 3" key="1">
    <citation type="submission" date="2011-03" db="EMBL/GenBank/DDBJ databases">
        <title>The complete genome of Archaeoglobus veneficus SNP6.</title>
        <authorList>
            <consortium name="US DOE Joint Genome Institute (JGI-PGF)"/>
            <person name="Lucas S."/>
            <person name="Copeland A."/>
            <person name="Lapidus A."/>
            <person name="Bruce D."/>
            <person name="Goodwin L."/>
            <person name="Pitluck S."/>
            <person name="Kyrpides N."/>
            <person name="Mavromatis K."/>
            <person name="Pagani I."/>
            <person name="Ivanova N."/>
            <person name="Mikhailova N."/>
            <person name="Lu M."/>
            <person name="Detter J.C."/>
            <person name="Tapia R."/>
            <person name="Han C."/>
            <person name="Land M."/>
            <person name="Hauser L."/>
            <person name="Markowitz V."/>
            <person name="Cheng J.-F."/>
            <person name="Hugenholtz P."/>
            <person name="Woyke T."/>
            <person name="Wu D."/>
            <person name="Spring S."/>
            <person name="Brambilla E."/>
            <person name="Klenk H.-P."/>
            <person name="Eisen J.A."/>
        </authorList>
    </citation>
    <scope>NUCLEOTIDE SEQUENCE [LARGE SCALE GENOMIC DNA]</scope>
    <source>
        <strain>SNP6</strain>
    </source>
</reference>
<proteinExistence type="predicted"/>
<dbReference type="KEGG" id="ave:Arcve_1434"/>
<keyword evidence="2" id="KW-0449">Lipoprotein</keyword>
<dbReference type="InterPro" id="IPR036526">
    <property type="entry name" value="C-N_Hydrolase_sf"/>
</dbReference>
<dbReference type="PANTHER" id="PTHR23088:SF27">
    <property type="entry name" value="DEAMINATED GLUTATHIONE AMIDASE"/>
    <property type="match status" value="1"/>
</dbReference>
<dbReference type="EMBL" id="CP002588">
    <property type="protein sequence ID" value="AEA47437.1"/>
    <property type="molecule type" value="Genomic_DNA"/>
</dbReference>
<accession>F2KNW0</accession>
<evidence type="ECO:0000313" key="3">
    <source>
        <dbReference type="Proteomes" id="UP000008136"/>
    </source>
</evidence>
<keyword evidence="2" id="KW-0808">Transferase</keyword>
<dbReference type="GeneID" id="10394557"/>
<dbReference type="Pfam" id="PF00795">
    <property type="entry name" value="CN_hydrolase"/>
    <property type="match status" value="1"/>
</dbReference>
<dbReference type="HOGENOM" id="CLU_030130_3_1_2"/>
<dbReference type="OrthoDB" id="41015at2157"/>
<evidence type="ECO:0000259" key="1">
    <source>
        <dbReference type="PROSITE" id="PS50263"/>
    </source>
</evidence>
<keyword evidence="3" id="KW-1185">Reference proteome</keyword>
<dbReference type="SUPFAM" id="SSF56317">
    <property type="entry name" value="Carbon-nitrogen hydrolase"/>
    <property type="match status" value="1"/>
</dbReference>
<evidence type="ECO:0000313" key="2">
    <source>
        <dbReference type="EMBL" id="AEA47437.1"/>
    </source>
</evidence>
<organism evidence="2 3">
    <name type="scientific">Archaeoglobus veneficus (strain DSM 11195 / SNP6)</name>
    <dbReference type="NCBI Taxonomy" id="693661"/>
    <lineage>
        <taxon>Archaea</taxon>
        <taxon>Methanobacteriati</taxon>
        <taxon>Methanobacteriota</taxon>
        <taxon>Archaeoglobi</taxon>
        <taxon>Archaeoglobales</taxon>
        <taxon>Archaeoglobaceae</taxon>
        <taxon>Archaeoglobus</taxon>
    </lineage>
</organism>
<dbReference type="Proteomes" id="UP000008136">
    <property type="component" value="Chromosome"/>
</dbReference>
<keyword evidence="2" id="KW-0012">Acyltransferase</keyword>